<evidence type="ECO:0000313" key="2">
    <source>
        <dbReference type="EMBL" id="KAK2960159.1"/>
    </source>
</evidence>
<sequence length="191" mass="21346">MFTCFALLWTIVRKQMGGLQSVNEAILAVVVSDFFVSFPTPNINPKLKWFFDLAHTLLDGKKRFCTLPSFRLAAHCHPSLPSALLHSSATEIGERSVGGEVDLCVLTLSSLLTNTHVAVTQSNQESGEGSWMEGTDVFMVEEENGRRRKMERKRRRGGEEVKEEPQQQEQEGGIIEEFQTKTEEETATGKG</sequence>
<name>A0ABQ9Y8X8_9EUKA</name>
<feature type="compositionally biased region" description="Low complexity" evidence="1">
    <location>
        <begin position="167"/>
        <end position="177"/>
    </location>
</feature>
<dbReference type="EMBL" id="JARBJD010000025">
    <property type="protein sequence ID" value="KAK2960159.1"/>
    <property type="molecule type" value="Genomic_DNA"/>
</dbReference>
<evidence type="ECO:0000313" key="3">
    <source>
        <dbReference type="Proteomes" id="UP001281761"/>
    </source>
</evidence>
<dbReference type="Proteomes" id="UP001281761">
    <property type="component" value="Unassembled WGS sequence"/>
</dbReference>
<organism evidence="2 3">
    <name type="scientific">Blattamonas nauphoetae</name>
    <dbReference type="NCBI Taxonomy" id="2049346"/>
    <lineage>
        <taxon>Eukaryota</taxon>
        <taxon>Metamonada</taxon>
        <taxon>Preaxostyla</taxon>
        <taxon>Oxymonadida</taxon>
        <taxon>Blattamonas</taxon>
    </lineage>
</organism>
<protein>
    <submittedName>
        <fullName evidence="2">Uncharacterized protein</fullName>
    </submittedName>
</protein>
<evidence type="ECO:0000256" key="1">
    <source>
        <dbReference type="SAM" id="MobiDB-lite"/>
    </source>
</evidence>
<keyword evidence="3" id="KW-1185">Reference proteome</keyword>
<accession>A0ABQ9Y8X8</accession>
<feature type="region of interest" description="Disordered" evidence="1">
    <location>
        <begin position="142"/>
        <end position="191"/>
    </location>
</feature>
<comment type="caution">
    <text evidence="2">The sequence shown here is derived from an EMBL/GenBank/DDBJ whole genome shotgun (WGS) entry which is preliminary data.</text>
</comment>
<gene>
    <name evidence="2" type="ORF">BLNAU_5042</name>
</gene>
<proteinExistence type="predicted"/>
<reference evidence="2 3" key="1">
    <citation type="journal article" date="2022" name="bioRxiv">
        <title>Genomics of Preaxostyla Flagellates Illuminates Evolutionary Transitions and the Path Towards Mitochondrial Loss.</title>
        <authorList>
            <person name="Novak L.V.F."/>
            <person name="Treitli S.C."/>
            <person name="Pyrih J."/>
            <person name="Halakuc P."/>
            <person name="Pipaliya S.V."/>
            <person name="Vacek V."/>
            <person name="Brzon O."/>
            <person name="Soukal P."/>
            <person name="Eme L."/>
            <person name="Dacks J.B."/>
            <person name="Karnkowska A."/>
            <person name="Elias M."/>
            <person name="Hampl V."/>
        </authorList>
    </citation>
    <scope>NUCLEOTIDE SEQUENCE [LARGE SCALE GENOMIC DNA]</scope>
    <source>
        <strain evidence="2">NAU3</strain>
        <tissue evidence="2">Gut</tissue>
    </source>
</reference>
<feature type="compositionally biased region" description="Basic residues" evidence="1">
    <location>
        <begin position="146"/>
        <end position="156"/>
    </location>
</feature>